<evidence type="ECO:0000259" key="5">
    <source>
        <dbReference type="Pfam" id="PF04198"/>
    </source>
</evidence>
<evidence type="ECO:0000259" key="6">
    <source>
        <dbReference type="Pfam" id="PF21715"/>
    </source>
</evidence>
<comment type="similarity">
    <text evidence="1">Belongs to the SorC transcriptional regulatory family.</text>
</comment>
<dbReference type="SUPFAM" id="SSF100950">
    <property type="entry name" value="NagB/RpiA/CoA transferase-like"/>
    <property type="match status" value="1"/>
</dbReference>
<feature type="domain" description="Sugar-binding" evidence="5">
    <location>
        <begin position="92"/>
        <end position="338"/>
    </location>
</feature>
<evidence type="ECO:0000313" key="7">
    <source>
        <dbReference type="EMBL" id="MCZ0702038.1"/>
    </source>
</evidence>
<keyword evidence="4" id="KW-0804">Transcription</keyword>
<dbReference type="Pfam" id="PF21715">
    <property type="entry name" value="CggR_N"/>
    <property type="match status" value="1"/>
</dbReference>
<dbReference type="RefSeq" id="WP_268778808.1">
    <property type="nucleotide sequence ID" value="NZ_JAPRAT010000003.1"/>
</dbReference>
<proteinExistence type="inferred from homology"/>
<dbReference type="GO" id="GO:0003677">
    <property type="term" value="F:DNA binding"/>
    <property type="evidence" value="ECO:0007669"/>
    <property type="project" value="UniProtKB-KW"/>
</dbReference>
<dbReference type="InterPro" id="IPR051054">
    <property type="entry name" value="SorC_transcr_regulators"/>
</dbReference>
<evidence type="ECO:0000256" key="4">
    <source>
        <dbReference type="ARBA" id="ARBA00023163"/>
    </source>
</evidence>
<dbReference type="PANTHER" id="PTHR34294">
    <property type="entry name" value="TRANSCRIPTIONAL REGULATOR-RELATED"/>
    <property type="match status" value="1"/>
</dbReference>
<dbReference type="Gene3D" id="1.10.10.10">
    <property type="entry name" value="Winged helix-like DNA-binding domain superfamily/Winged helix DNA-binding domain"/>
    <property type="match status" value="1"/>
</dbReference>
<organism evidence="7 8">
    <name type="scientific">Natronobacillus azotifigens</name>
    <dbReference type="NCBI Taxonomy" id="472978"/>
    <lineage>
        <taxon>Bacteria</taxon>
        <taxon>Bacillati</taxon>
        <taxon>Bacillota</taxon>
        <taxon>Bacilli</taxon>
        <taxon>Bacillales</taxon>
        <taxon>Bacillaceae</taxon>
        <taxon>Natronobacillus</taxon>
    </lineage>
</organism>
<dbReference type="InterPro" id="IPR036388">
    <property type="entry name" value="WH-like_DNA-bd_sf"/>
</dbReference>
<comment type="caution">
    <text evidence="7">The sequence shown here is derived from an EMBL/GenBank/DDBJ whole genome shotgun (WGS) entry which is preliminary data.</text>
</comment>
<dbReference type="Gene3D" id="3.40.50.1360">
    <property type="match status" value="1"/>
</dbReference>
<keyword evidence="8" id="KW-1185">Reference proteome</keyword>
<sequence>MRAIVDLQKKLFPDILEVVQRRYKILHTIQLLQPIGRRSLSEKIDMKERVVRSEIDFLTKQSLLDVTSKGVILTNAGKELFIQLSVFMEELSGFHALEDQIKDTLKLDRVIIIPGDSDTQTWVKQDLGKRAVEYLLSIITSDQTVAVTGGTSMAAVAEMMHSSPNVKDCMFVPARGGLGERVENQANTICAEMAKKANGDYRLLYVPDPLSEGTYQSIIQEPGVEEILHIIRQADVVMHGIGNALTMATRRKTPSDVLMKLESGRAVSEAFGYYFDHIGHVVHKVRTVGMQLEDLSKIKTVIAIAGGKSKAEAIDSYFRQGKSNVLITDEAAAKALIKGFSL</sequence>
<dbReference type="InterPro" id="IPR037171">
    <property type="entry name" value="NagB/RpiA_transferase-like"/>
</dbReference>
<accession>A0A9J6R9K4</accession>
<dbReference type="InterPro" id="IPR048715">
    <property type="entry name" value="CggR_N"/>
</dbReference>
<evidence type="ECO:0000313" key="8">
    <source>
        <dbReference type="Proteomes" id="UP001084197"/>
    </source>
</evidence>
<dbReference type="AlphaFoldDB" id="A0A9J6R9K4"/>
<dbReference type="Pfam" id="PF04198">
    <property type="entry name" value="Sugar-bind"/>
    <property type="match status" value="1"/>
</dbReference>
<keyword evidence="2" id="KW-0805">Transcription regulation</keyword>
<evidence type="ECO:0000256" key="2">
    <source>
        <dbReference type="ARBA" id="ARBA00023015"/>
    </source>
</evidence>
<evidence type="ECO:0000256" key="1">
    <source>
        <dbReference type="ARBA" id="ARBA00010466"/>
    </source>
</evidence>
<protein>
    <submittedName>
        <fullName evidence="7">Sugar-binding domain-containing protein</fullName>
    </submittedName>
</protein>
<dbReference type="Proteomes" id="UP001084197">
    <property type="component" value="Unassembled WGS sequence"/>
</dbReference>
<dbReference type="SUPFAM" id="SSF46785">
    <property type="entry name" value="Winged helix' DNA-binding domain"/>
    <property type="match status" value="1"/>
</dbReference>
<keyword evidence="3" id="KW-0238">DNA-binding</keyword>
<name>A0A9J6R9K4_9BACI</name>
<dbReference type="EMBL" id="JAPRAT010000003">
    <property type="protein sequence ID" value="MCZ0702038.1"/>
    <property type="molecule type" value="Genomic_DNA"/>
</dbReference>
<dbReference type="GO" id="GO:0030246">
    <property type="term" value="F:carbohydrate binding"/>
    <property type="evidence" value="ECO:0007669"/>
    <property type="project" value="InterPro"/>
</dbReference>
<reference evidence="7" key="1">
    <citation type="submission" date="2022-11" db="EMBL/GenBank/DDBJ databases">
        <title>WGS of Natronobacillus azotifigens 24KS-1, an anaerobic diazotrophic haloalkaliphile from soda-rich habitats.</title>
        <authorList>
            <person name="Sorokin D.Y."/>
            <person name="Merkel A.Y."/>
        </authorList>
    </citation>
    <scope>NUCLEOTIDE SEQUENCE</scope>
    <source>
        <strain evidence="7">24KS-1</strain>
    </source>
</reference>
<dbReference type="InterPro" id="IPR007324">
    <property type="entry name" value="Sugar-bd_dom_put"/>
</dbReference>
<gene>
    <name evidence="7" type="ORF">OWO01_02290</name>
</gene>
<feature type="domain" description="CggR N-terminal DNA binding" evidence="6">
    <location>
        <begin position="18"/>
        <end position="88"/>
    </location>
</feature>
<dbReference type="PANTHER" id="PTHR34294:SF5">
    <property type="entry name" value="CENTRAL GLYCOLYTIC GENES REGULATOR"/>
    <property type="match status" value="1"/>
</dbReference>
<evidence type="ECO:0000256" key="3">
    <source>
        <dbReference type="ARBA" id="ARBA00023125"/>
    </source>
</evidence>
<dbReference type="InterPro" id="IPR036390">
    <property type="entry name" value="WH_DNA-bd_sf"/>
</dbReference>